<accession>A0A6G9AV29</accession>
<dbReference type="Proteomes" id="UP000501802">
    <property type="component" value="Chromosome"/>
</dbReference>
<dbReference type="GO" id="GO:0005886">
    <property type="term" value="C:plasma membrane"/>
    <property type="evidence" value="ECO:0007669"/>
    <property type="project" value="UniProtKB-SubCell"/>
</dbReference>
<feature type="transmembrane region" description="Helical" evidence="6">
    <location>
        <begin position="220"/>
        <end position="238"/>
    </location>
</feature>
<proteinExistence type="predicted"/>
<evidence type="ECO:0000313" key="7">
    <source>
        <dbReference type="EMBL" id="QIP16238.1"/>
    </source>
</evidence>
<keyword evidence="5 6" id="KW-0472">Membrane</keyword>
<evidence type="ECO:0000256" key="6">
    <source>
        <dbReference type="SAM" id="Phobius"/>
    </source>
</evidence>
<evidence type="ECO:0000256" key="4">
    <source>
        <dbReference type="ARBA" id="ARBA00022989"/>
    </source>
</evidence>
<dbReference type="PANTHER" id="PTHR30250:SF11">
    <property type="entry name" value="O-ANTIGEN TRANSPORTER-RELATED"/>
    <property type="match status" value="1"/>
</dbReference>
<gene>
    <name evidence="7" type="ORF">G8759_28145</name>
</gene>
<feature type="transmembrane region" description="Helical" evidence="6">
    <location>
        <begin position="265"/>
        <end position="283"/>
    </location>
</feature>
<dbReference type="KEGG" id="spib:G8759_28145"/>
<evidence type="ECO:0000256" key="5">
    <source>
        <dbReference type="ARBA" id="ARBA00023136"/>
    </source>
</evidence>
<feature type="transmembrane region" description="Helical" evidence="6">
    <location>
        <begin position="45"/>
        <end position="64"/>
    </location>
</feature>
<keyword evidence="4 6" id="KW-1133">Transmembrane helix</keyword>
<evidence type="ECO:0000256" key="3">
    <source>
        <dbReference type="ARBA" id="ARBA00022692"/>
    </source>
</evidence>
<feature type="transmembrane region" description="Helical" evidence="6">
    <location>
        <begin position="142"/>
        <end position="165"/>
    </location>
</feature>
<comment type="subcellular location">
    <subcellularLocation>
        <location evidence="1">Cell membrane</location>
        <topology evidence="1">Multi-pass membrane protein</topology>
    </subcellularLocation>
</comment>
<reference evidence="7 8" key="1">
    <citation type="submission" date="2020-03" db="EMBL/GenBank/DDBJ databases">
        <authorList>
            <person name="Kim M.K."/>
        </authorList>
    </citation>
    <scope>NUCLEOTIDE SEQUENCE [LARGE SCALE GENOMIC DNA]</scope>
    <source>
        <strain evidence="7 8">BT328</strain>
    </source>
</reference>
<feature type="transmembrane region" description="Helical" evidence="6">
    <location>
        <begin position="85"/>
        <end position="106"/>
    </location>
</feature>
<feature type="transmembrane region" description="Helical" evidence="6">
    <location>
        <begin position="391"/>
        <end position="413"/>
    </location>
</feature>
<dbReference type="AlphaFoldDB" id="A0A6G9AV29"/>
<evidence type="ECO:0000313" key="8">
    <source>
        <dbReference type="Proteomes" id="UP000501802"/>
    </source>
</evidence>
<name>A0A6G9AV29_9BACT</name>
<feature type="transmembrane region" description="Helical" evidence="6">
    <location>
        <begin position="366"/>
        <end position="385"/>
    </location>
</feature>
<feature type="transmembrane region" description="Helical" evidence="6">
    <location>
        <begin position="334"/>
        <end position="354"/>
    </location>
</feature>
<dbReference type="InterPro" id="IPR050833">
    <property type="entry name" value="Poly_Biosynth_Transport"/>
</dbReference>
<keyword evidence="2" id="KW-1003">Cell membrane</keyword>
<keyword evidence="8" id="KW-1185">Reference proteome</keyword>
<evidence type="ECO:0000256" key="2">
    <source>
        <dbReference type="ARBA" id="ARBA00022475"/>
    </source>
</evidence>
<feature type="transmembrane region" description="Helical" evidence="6">
    <location>
        <begin position="112"/>
        <end position="130"/>
    </location>
</feature>
<keyword evidence="3 6" id="KW-0812">Transmembrane</keyword>
<evidence type="ECO:0000256" key="1">
    <source>
        <dbReference type="ARBA" id="ARBA00004651"/>
    </source>
</evidence>
<sequence>MNTALTSLKFRNKPLSILMSGQGLVALANLMYGKAVALYISPIEWGKYSVLLAVMLLFHSLMVTPTIQSFKAELTSSDYRLVVNFYGRILGVIYIGVFALMAIGAIIYTQNIIWVLVWIAFVAQGLYSLSNDSLNFTGKHKTYSLLLIGYAFFNLLLFGIVVWGFGQNKAINLWQILALLNGVFAVVSVWQSIRLINGFRFDNQAFSDWFPAELLRKYQCYIWPLVSLAVWGWLINYADRYLISFYMTDADIGQYTLGYGIGSKMLLVVAPLIALLTPLIFQLKADSKPSKEVDKLLWHYLKRYILIASGLCIVFWATYNWIGLLLLSMTYKPAFVIGPIIASGYLFLTCIHILEIKWYAYGLTRFVLWHNSMGAVMNVVLNIVLIPRLGIVGAALATLLGFAGQFLIVLWLFQYDAKS</sequence>
<dbReference type="RefSeq" id="WP_167215947.1">
    <property type="nucleotide sequence ID" value="NZ_CP050063.1"/>
</dbReference>
<feature type="transmembrane region" description="Helical" evidence="6">
    <location>
        <begin position="304"/>
        <end position="322"/>
    </location>
</feature>
<organism evidence="7 8">
    <name type="scientific">Spirosoma aureum</name>
    <dbReference type="NCBI Taxonomy" id="2692134"/>
    <lineage>
        <taxon>Bacteria</taxon>
        <taxon>Pseudomonadati</taxon>
        <taxon>Bacteroidota</taxon>
        <taxon>Cytophagia</taxon>
        <taxon>Cytophagales</taxon>
        <taxon>Cytophagaceae</taxon>
        <taxon>Spirosoma</taxon>
    </lineage>
</organism>
<protein>
    <submittedName>
        <fullName evidence="7">Uncharacterized protein</fullName>
    </submittedName>
</protein>
<feature type="transmembrane region" description="Helical" evidence="6">
    <location>
        <begin position="15"/>
        <end position="33"/>
    </location>
</feature>
<dbReference type="PANTHER" id="PTHR30250">
    <property type="entry name" value="PST FAMILY PREDICTED COLANIC ACID TRANSPORTER"/>
    <property type="match status" value="1"/>
</dbReference>
<dbReference type="EMBL" id="CP050063">
    <property type="protein sequence ID" value="QIP16238.1"/>
    <property type="molecule type" value="Genomic_DNA"/>
</dbReference>
<feature type="transmembrane region" description="Helical" evidence="6">
    <location>
        <begin position="171"/>
        <end position="190"/>
    </location>
</feature>